<evidence type="ECO:0000313" key="11">
    <source>
        <dbReference type="EMBL" id="RUS35025.1"/>
    </source>
</evidence>
<evidence type="ECO:0000256" key="5">
    <source>
        <dbReference type="ARBA" id="ARBA00022946"/>
    </source>
</evidence>
<dbReference type="GO" id="GO:0005743">
    <property type="term" value="C:mitochondrial inner membrane"/>
    <property type="evidence" value="ECO:0007669"/>
    <property type="project" value="UniProtKB-SubCell"/>
</dbReference>
<dbReference type="AlphaFoldDB" id="A0A433QZ62"/>
<accession>A0A433QZ62</accession>
<evidence type="ECO:0000256" key="10">
    <source>
        <dbReference type="SAM" id="MobiDB-lite"/>
    </source>
</evidence>
<evidence type="ECO:0000256" key="3">
    <source>
        <dbReference type="ARBA" id="ARBA00022692"/>
    </source>
</evidence>
<dbReference type="Proteomes" id="UP000274822">
    <property type="component" value="Unassembled WGS sequence"/>
</dbReference>
<comment type="subcellular location">
    <subcellularLocation>
        <location evidence="1">Mitochondrion inner membrane</location>
    </subcellularLocation>
</comment>
<keyword evidence="3" id="KW-0812">Transmembrane</keyword>
<evidence type="ECO:0000256" key="9">
    <source>
        <dbReference type="ARBA" id="ARBA00025191"/>
    </source>
</evidence>
<keyword evidence="6" id="KW-1133">Transmembrane helix</keyword>
<dbReference type="GO" id="GO:0000001">
    <property type="term" value="P:mitochondrion inheritance"/>
    <property type="evidence" value="ECO:0007669"/>
    <property type="project" value="InterPro"/>
</dbReference>
<comment type="caution">
    <text evidence="11">The sequence shown here is derived from an EMBL/GenBank/DDBJ whole genome shotgun (WGS) entry which is preliminary data.</text>
</comment>
<keyword evidence="7" id="KW-0496">Mitochondrion</keyword>
<gene>
    <name evidence="11" type="ORF">BC938DRAFT_476763</name>
</gene>
<comment type="function">
    <text evidence="9">Involved in the organization of the mitochondrial membranes and the global structure of the mitochondria. Also required for mitochondrial distribution and mobility as well as for the maintenance of mitochondrial DNA nucleoids structures.</text>
</comment>
<evidence type="ECO:0000256" key="8">
    <source>
        <dbReference type="ARBA" id="ARBA00023136"/>
    </source>
</evidence>
<comment type="similarity">
    <text evidence="2">Belongs to the MDM31/MDM32 family.</text>
</comment>
<evidence type="ECO:0000313" key="12">
    <source>
        <dbReference type="Proteomes" id="UP000274822"/>
    </source>
</evidence>
<evidence type="ECO:0000256" key="1">
    <source>
        <dbReference type="ARBA" id="ARBA00004273"/>
    </source>
</evidence>
<keyword evidence="12" id="KW-1185">Reference proteome</keyword>
<sequence>MLSTALRSTHFFCRQLRIRNTSSRRYLLTRGLAPSVLASTATCRCRNEVARDTACSATVFLPELVNASASPTVASRISQVKRELLQIIDEQAKRLMSVERRRLVLELQKQQQKHRGFTYLHKTSNSPSPSHRTFSSSSRHPLALCHPSPSFPPSSTRSFPLLLVRRGYQGSHHLSTRAELLAQANGTLHRIWLRVKLALMRQIRPWTLNDVTAMFSWIFVGQTVWLLASTTSFVSLVLVAANTLQFQEWIAYRISKYLTSASGLTIVFDSAIVPNWKEGKISFQNVSVSRMPRSERQRRRLERESGKSRVADMYTTNDRIQDAKRVIENRELYAGPGGFVMAEGSEVEIEEVELGVGKDAADDEILRKNMWFDLTVESVDVTLSFIRWLDGKGLVKDCEVKGVRGTIDRRHVKWDPSIKWDPVAARQTYHPGDFELETFHLEDILITIYQPNNFRPYAMSVFNADFSTFRKQWLMYDLLCANSVVGSFDQCLFSVHTPQVERSVMAPPFSVVGHVTSKQEVVVGDATSEYDGMTEEALILEGYRRKSRLQVDGVKIDHLNRGVQGPFGWITSATIDICADVYIPAGPSDSAEEVLRNLVSEITDRIELSQPVVVGTGSGSGEETIVIGGPRAEEEKKRTKAEIDPKFIMDLDIRFNDTKASVPLQPAELGYLSNAMIRPVVAYINRNKTIVPIKCRIVMDMSNFDGSWTPYDSTLIDRVSEQVGRGFVHLTADQQERNRRLKRVGLWGLQEVTRNLMSIYDYARGHRGFWHFITATA</sequence>
<dbReference type="InterPro" id="IPR012571">
    <property type="entry name" value="Mdm31/Mdm32"/>
</dbReference>
<evidence type="ECO:0000256" key="4">
    <source>
        <dbReference type="ARBA" id="ARBA00022792"/>
    </source>
</evidence>
<dbReference type="GO" id="GO:0007005">
    <property type="term" value="P:mitochondrion organization"/>
    <property type="evidence" value="ECO:0007669"/>
    <property type="project" value="InterPro"/>
</dbReference>
<feature type="region of interest" description="Disordered" evidence="10">
    <location>
        <begin position="120"/>
        <end position="139"/>
    </location>
</feature>
<feature type="compositionally biased region" description="Low complexity" evidence="10">
    <location>
        <begin position="124"/>
        <end position="139"/>
    </location>
</feature>
<dbReference type="PANTHER" id="PTHR31068">
    <property type="entry name" value="MITOCHONDRIAL DISTRIBUTION AND MORPHOLOGY PROTEIN 31"/>
    <property type="match status" value="1"/>
</dbReference>
<dbReference type="Pfam" id="PF08118">
    <property type="entry name" value="MDM31_MDM32"/>
    <property type="match status" value="1"/>
</dbReference>
<evidence type="ECO:0000256" key="2">
    <source>
        <dbReference type="ARBA" id="ARBA00005687"/>
    </source>
</evidence>
<keyword evidence="8" id="KW-0472">Membrane</keyword>
<keyword evidence="5" id="KW-0809">Transit peptide</keyword>
<organism evidence="11 12">
    <name type="scientific">Jimgerdemannia flammicorona</name>
    <dbReference type="NCBI Taxonomy" id="994334"/>
    <lineage>
        <taxon>Eukaryota</taxon>
        <taxon>Fungi</taxon>
        <taxon>Fungi incertae sedis</taxon>
        <taxon>Mucoromycota</taxon>
        <taxon>Mucoromycotina</taxon>
        <taxon>Endogonomycetes</taxon>
        <taxon>Endogonales</taxon>
        <taxon>Endogonaceae</taxon>
        <taxon>Jimgerdemannia</taxon>
    </lineage>
</organism>
<evidence type="ECO:0000256" key="7">
    <source>
        <dbReference type="ARBA" id="ARBA00023128"/>
    </source>
</evidence>
<proteinExistence type="inferred from homology"/>
<evidence type="ECO:0000256" key="6">
    <source>
        <dbReference type="ARBA" id="ARBA00022989"/>
    </source>
</evidence>
<name>A0A433QZ62_9FUNG</name>
<dbReference type="EMBL" id="RBNJ01000249">
    <property type="protein sequence ID" value="RUS35025.1"/>
    <property type="molecule type" value="Genomic_DNA"/>
</dbReference>
<dbReference type="PANTHER" id="PTHR31068:SF0">
    <property type="entry name" value="MITOCHONDRIAL DISTRIBUTION AND MORPHOLOGY PROTEIN 31"/>
    <property type="match status" value="1"/>
</dbReference>
<reference evidence="11 12" key="1">
    <citation type="journal article" date="2018" name="New Phytol.">
        <title>Phylogenomics of Endogonaceae and evolution of mycorrhizas within Mucoromycota.</title>
        <authorList>
            <person name="Chang Y."/>
            <person name="Desiro A."/>
            <person name="Na H."/>
            <person name="Sandor L."/>
            <person name="Lipzen A."/>
            <person name="Clum A."/>
            <person name="Barry K."/>
            <person name="Grigoriev I.V."/>
            <person name="Martin F.M."/>
            <person name="Stajich J.E."/>
            <person name="Smith M.E."/>
            <person name="Bonito G."/>
            <person name="Spatafora J.W."/>
        </authorList>
    </citation>
    <scope>NUCLEOTIDE SEQUENCE [LARGE SCALE GENOMIC DNA]</scope>
    <source>
        <strain evidence="11 12">AD002</strain>
    </source>
</reference>
<keyword evidence="4" id="KW-0999">Mitochondrion inner membrane</keyword>
<protein>
    <submittedName>
        <fullName evidence="11">Mitochondrial distribution and morphology protein-domain-containing protein</fullName>
    </submittedName>
</protein>